<feature type="transmembrane region" description="Helical" evidence="7">
    <location>
        <begin position="256"/>
        <end position="275"/>
    </location>
</feature>
<keyword evidence="3" id="KW-0547">Nucleotide-binding</keyword>
<dbReference type="RefSeq" id="XP_068363736.1">
    <property type="nucleotide sequence ID" value="XM_068501135.1"/>
</dbReference>
<dbReference type="SMART" id="SM00044">
    <property type="entry name" value="CYCc"/>
    <property type="match status" value="1"/>
</dbReference>
<dbReference type="GO" id="GO:0035556">
    <property type="term" value="P:intracellular signal transduction"/>
    <property type="evidence" value="ECO:0007669"/>
    <property type="project" value="InterPro"/>
</dbReference>
<feature type="transmembrane region" description="Helical" evidence="7">
    <location>
        <begin position="873"/>
        <end position="898"/>
    </location>
</feature>
<keyword evidence="6" id="KW-0456">Lyase</keyword>
<dbReference type="SUPFAM" id="SSF55073">
    <property type="entry name" value="Nucleotide cyclase"/>
    <property type="match status" value="1"/>
</dbReference>
<keyword evidence="2 7" id="KW-0812">Transmembrane</keyword>
<dbReference type="Pfam" id="PF00211">
    <property type="entry name" value="Guanylate_cyc"/>
    <property type="match status" value="1"/>
</dbReference>
<dbReference type="PANTHER" id="PTHR11920">
    <property type="entry name" value="GUANYLYL CYCLASE"/>
    <property type="match status" value="1"/>
</dbReference>
<evidence type="ECO:0000256" key="7">
    <source>
        <dbReference type="SAM" id="Phobius"/>
    </source>
</evidence>
<feature type="transmembrane region" description="Helical" evidence="7">
    <location>
        <begin position="149"/>
        <end position="170"/>
    </location>
</feature>
<evidence type="ECO:0000256" key="3">
    <source>
        <dbReference type="ARBA" id="ARBA00022741"/>
    </source>
</evidence>
<dbReference type="InterPro" id="IPR029787">
    <property type="entry name" value="Nucleotide_cyclase"/>
</dbReference>
<evidence type="ECO:0000313" key="10">
    <source>
        <dbReference type="Proteomes" id="UP000179807"/>
    </source>
</evidence>
<evidence type="ECO:0000256" key="5">
    <source>
        <dbReference type="ARBA" id="ARBA00023136"/>
    </source>
</evidence>
<gene>
    <name evidence="9" type="ORF">TRFO_20001</name>
</gene>
<dbReference type="EMBL" id="MLAK01000606">
    <property type="protein sequence ID" value="OHT10600.1"/>
    <property type="molecule type" value="Genomic_DNA"/>
</dbReference>
<proteinExistence type="predicted"/>
<evidence type="ECO:0000256" key="1">
    <source>
        <dbReference type="ARBA" id="ARBA00004370"/>
    </source>
</evidence>
<evidence type="ECO:0000259" key="8">
    <source>
        <dbReference type="PROSITE" id="PS50125"/>
    </source>
</evidence>
<comment type="subcellular location">
    <subcellularLocation>
        <location evidence="1">Membrane</location>
    </subcellularLocation>
</comment>
<dbReference type="GO" id="GO:0000166">
    <property type="term" value="F:nucleotide binding"/>
    <property type="evidence" value="ECO:0007669"/>
    <property type="project" value="UniProtKB-KW"/>
</dbReference>
<dbReference type="Pfam" id="PF25474">
    <property type="entry name" value="TPR_TmcB"/>
    <property type="match status" value="1"/>
</dbReference>
<dbReference type="GO" id="GO:0004016">
    <property type="term" value="F:adenylate cyclase activity"/>
    <property type="evidence" value="ECO:0007669"/>
    <property type="project" value="TreeGrafter"/>
</dbReference>
<reference evidence="9" key="1">
    <citation type="submission" date="2016-10" db="EMBL/GenBank/DDBJ databases">
        <authorList>
            <person name="Benchimol M."/>
            <person name="Almeida L.G."/>
            <person name="Vasconcelos A.T."/>
            <person name="Perreira-Neves A."/>
            <person name="Rosa I.A."/>
            <person name="Tasca T."/>
            <person name="Bogo M.R."/>
            <person name="de Souza W."/>
        </authorList>
    </citation>
    <scope>NUCLEOTIDE SEQUENCE [LARGE SCALE GENOMIC DNA]</scope>
    <source>
        <strain evidence="9">K</strain>
    </source>
</reference>
<sequence>MTSTSSSPEGFSGKSFRSSSASVRYNGMINESFYKKFRNNLFHLFDYISTEASPMIYLQNIMSILRVYQLIIPSLCIGYSKIYIEGTVLYKTMSIISVPAHIIPVHVRDQYSIYFLYGYFVFFIIFYLFLAITAIYFKKNARLPKIIPNILYAIICSLGYYLHPIAAQFTGEIIGQMISQTNDRINEFNIAAVVLTIMVIVSYMYIFSQIYSLSITFRHDSLTTIVPEIQSSLCFIILLLTFVSALASKISYIPRILLTFLVSLGYLSSPIIYLSKGGFVSVFHLKAISATTLTGGVSMSIVGIIDILNQESSDVLVGIYVGGWIVAYILVSFIIKCRAKKALSVLDLYQDDPYSIESIKTASVFCDTIITGFRSAHPACLSFRPFKCAIDKWPKAFDIWLIFAKFTAIYPEETQQLEYIIVGMQQNKVHGSLAKHTIRQIESIIMQREQNLIPELKNKIDLISKHVLQIKAKLRYIWDLALQGNTNELESIIGRAYDSVQKTNTEYIHLLSRFPNNRFVVRSYARYVKEVICDSNKSAEWGSKVLALQRGQRIADDHAQTLGLRAFPNLPENLRNQKPIQTINMPSDEMSLFDLEDEERTSVPEIETKQSIKTLIDDLVIPTYKYARIIHIILLIILFIIPAIGIFIGLPLYINDISSSISQLFSLTKCKTLLFMSMSFMSHYIGENINYNYSDLDPNFPGQVVFPFLKSGDLPRMKNIDPPESLNGMYETIDWLLFQLKSLSATVTELSHFKTFKVHDKEMENVRVHLFDPSNEFKHISNPIYQDCWTYDSQNESCIEYTVVPEKLSVFNMVSQYIVLMSEIVNTDIDISGFSLRPVSTSMLNIRTISNELTYTAAKMLDYIDSIDKKGKLIFTIVMVLVVCLVTFLYSIILFMVLKKLQRDKTLIYKCLTSLPKNVVSHVAEQFRILRKEEADSTKSTKGRDEEVSKQEENLLKLFSSTTDVSEVGGSDTIHSFVSTILLIALHIALTIVVCINFQQASNQLNESAPHIDHLMSAFSYDICAIFCLHLLPGSVHPNINFNIYGYTKERIAEIVTEWQVKSLTEYTYVRYGDYENGKKSFEALGININSDDGDDDDHNECEITDKIESFHDVYKCLKGDTLLSYSQMIVQNLLNLYLHTDNHQIFSGQDEYLNNLWYIYIYLIYDGYYYQMFTKIQPMLEQSMSNRIPKVDLLVFVFAFLGIITVIYYLIILSLSEKKTKFALSLLLQCKGKHITENNYITSILSGNFQMKIVDMTSRDCDFYDCLVDNMPDSIMILNNHGDIVSANISTSRVYDIPNDQLVGHSINTIGGLFKDENPFSNYFDPNVITTKKNFTKNTYFIKTSTNEEVHLELHFCWLQEEGFLVSINITQTVMYNKLITEEKYKSDQLLGSILPSKLVSRVQSGEKNISFAVQSATIVFMDIVSFTPWCGSLPAATVMKTLNILFKEFDSLAQIHSTMTKIKCIGDCYMAAGGIFMVVNQPNVHAKDVVDFGLDAIESLQSINEKIQQDLKIRVGINSGGPIVAGVLGTEKPTFEILGPTINMAQQMEHHGVPMKVHASRSVYELIYGGHYDVHERGEINLKNEKAVTYIVEKKL</sequence>
<protein>
    <submittedName>
        <fullName evidence="9">Adenylate and Guanylate cyclase catalytic domain containing protein</fullName>
    </submittedName>
</protein>
<dbReference type="OrthoDB" id="6127067at2759"/>
<feature type="transmembrane region" description="Helical" evidence="7">
    <location>
        <begin position="632"/>
        <end position="654"/>
    </location>
</feature>
<dbReference type="PANTHER" id="PTHR11920:SF335">
    <property type="entry name" value="GUANYLATE CYCLASE"/>
    <property type="match status" value="1"/>
</dbReference>
<dbReference type="GO" id="GO:0004383">
    <property type="term" value="F:guanylate cyclase activity"/>
    <property type="evidence" value="ECO:0007669"/>
    <property type="project" value="TreeGrafter"/>
</dbReference>
<dbReference type="GO" id="GO:0005886">
    <property type="term" value="C:plasma membrane"/>
    <property type="evidence" value="ECO:0007669"/>
    <property type="project" value="TreeGrafter"/>
</dbReference>
<feature type="transmembrane region" description="Helical" evidence="7">
    <location>
        <begin position="1192"/>
        <end position="1212"/>
    </location>
</feature>
<dbReference type="GO" id="GO:0001653">
    <property type="term" value="F:peptide receptor activity"/>
    <property type="evidence" value="ECO:0007669"/>
    <property type="project" value="TreeGrafter"/>
</dbReference>
<dbReference type="InterPro" id="IPR001054">
    <property type="entry name" value="A/G_cyclase"/>
</dbReference>
<dbReference type="GO" id="GO:0007168">
    <property type="term" value="P:receptor guanylyl cyclase signaling pathway"/>
    <property type="evidence" value="ECO:0007669"/>
    <property type="project" value="TreeGrafter"/>
</dbReference>
<feature type="domain" description="Guanylate cyclase" evidence="8">
    <location>
        <begin position="1419"/>
        <end position="1551"/>
    </location>
</feature>
<dbReference type="InterPro" id="IPR057352">
    <property type="entry name" value="TPR_TmcB/C"/>
</dbReference>
<comment type="caution">
    <text evidence="9">The sequence shown here is derived from an EMBL/GenBank/DDBJ whole genome shotgun (WGS) entry which is preliminary data.</text>
</comment>
<dbReference type="VEuPathDB" id="TrichDB:TRFO_20001"/>
<evidence type="ECO:0000313" key="9">
    <source>
        <dbReference type="EMBL" id="OHT10600.1"/>
    </source>
</evidence>
<keyword evidence="5 7" id="KW-0472">Membrane</keyword>
<dbReference type="Gene3D" id="3.30.70.1230">
    <property type="entry name" value="Nucleotide cyclase"/>
    <property type="match status" value="1"/>
</dbReference>
<dbReference type="Proteomes" id="UP000179807">
    <property type="component" value="Unassembled WGS sequence"/>
</dbReference>
<keyword evidence="10" id="KW-1185">Reference proteome</keyword>
<dbReference type="CDD" id="cd07302">
    <property type="entry name" value="CHD"/>
    <property type="match status" value="1"/>
</dbReference>
<feature type="transmembrane region" description="Helical" evidence="7">
    <location>
        <begin position="113"/>
        <end position="137"/>
    </location>
</feature>
<keyword evidence="4 7" id="KW-1133">Transmembrane helix</keyword>
<dbReference type="Gene3D" id="3.30.450.20">
    <property type="entry name" value="PAS domain"/>
    <property type="match status" value="1"/>
</dbReference>
<feature type="transmembrane region" description="Helical" evidence="7">
    <location>
        <begin position="190"/>
        <end position="211"/>
    </location>
</feature>
<evidence type="ECO:0000256" key="4">
    <source>
        <dbReference type="ARBA" id="ARBA00022989"/>
    </source>
</evidence>
<feature type="transmembrane region" description="Helical" evidence="7">
    <location>
        <begin position="232"/>
        <end position="250"/>
    </location>
</feature>
<dbReference type="PROSITE" id="PS50125">
    <property type="entry name" value="GUANYLATE_CYCLASE_2"/>
    <property type="match status" value="1"/>
</dbReference>
<feature type="transmembrane region" description="Helical" evidence="7">
    <location>
        <begin position="977"/>
        <end position="999"/>
    </location>
</feature>
<dbReference type="GeneID" id="94835839"/>
<feature type="transmembrane region" description="Helical" evidence="7">
    <location>
        <begin position="315"/>
        <end position="335"/>
    </location>
</feature>
<dbReference type="InterPro" id="IPR050401">
    <property type="entry name" value="Cyclic_nucleotide_synthase"/>
</dbReference>
<evidence type="ECO:0000256" key="6">
    <source>
        <dbReference type="ARBA" id="ARBA00023239"/>
    </source>
</evidence>
<organism evidence="9 10">
    <name type="scientific">Tritrichomonas foetus</name>
    <dbReference type="NCBI Taxonomy" id="1144522"/>
    <lineage>
        <taxon>Eukaryota</taxon>
        <taxon>Metamonada</taxon>
        <taxon>Parabasalia</taxon>
        <taxon>Tritrichomonadida</taxon>
        <taxon>Tritrichomonadidae</taxon>
        <taxon>Tritrichomonas</taxon>
    </lineage>
</organism>
<name>A0A1J4KI38_9EUKA</name>
<accession>A0A1J4KI38</accession>
<evidence type="ECO:0000256" key="2">
    <source>
        <dbReference type="ARBA" id="ARBA00022692"/>
    </source>
</evidence>